<evidence type="ECO:0000256" key="2">
    <source>
        <dbReference type="ARBA" id="ARBA00009773"/>
    </source>
</evidence>
<evidence type="ECO:0000313" key="7">
    <source>
        <dbReference type="EMBL" id="PIK49973.1"/>
    </source>
</evidence>
<keyword evidence="8" id="KW-1185">Reference proteome</keyword>
<proteinExistence type="inferred from homology"/>
<keyword evidence="5 6" id="KW-0472">Membrane</keyword>
<dbReference type="EMBL" id="MRZV01000440">
    <property type="protein sequence ID" value="PIK49973.1"/>
    <property type="molecule type" value="Genomic_DNA"/>
</dbReference>
<name>A0A2G8KPN6_STIJA</name>
<dbReference type="PANTHER" id="PTHR21716">
    <property type="entry name" value="TRANSMEMBRANE PROTEIN"/>
    <property type="match status" value="1"/>
</dbReference>
<gene>
    <name evidence="7" type="ORF">BSL78_13180</name>
</gene>
<dbReference type="OrthoDB" id="5970161at2759"/>
<feature type="transmembrane region" description="Helical" evidence="6">
    <location>
        <begin position="223"/>
        <end position="250"/>
    </location>
</feature>
<evidence type="ECO:0000256" key="6">
    <source>
        <dbReference type="SAM" id="Phobius"/>
    </source>
</evidence>
<comment type="similarity">
    <text evidence="2">Belongs to the autoinducer-2 exporter (AI-2E) (TC 2.A.86) family.</text>
</comment>
<feature type="transmembrane region" description="Helical" evidence="6">
    <location>
        <begin position="270"/>
        <end position="292"/>
    </location>
</feature>
<evidence type="ECO:0000256" key="3">
    <source>
        <dbReference type="ARBA" id="ARBA00022692"/>
    </source>
</evidence>
<keyword evidence="3 6" id="KW-0812">Transmembrane</keyword>
<dbReference type="AlphaFoldDB" id="A0A2G8KPN6"/>
<comment type="subcellular location">
    <subcellularLocation>
        <location evidence="1">Membrane</location>
        <topology evidence="1">Multi-pass membrane protein</topology>
    </subcellularLocation>
</comment>
<keyword evidence="4 6" id="KW-1133">Transmembrane helix</keyword>
<evidence type="ECO:0000313" key="8">
    <source>
        <dbReference type="Proteomes" id="UP000230750"/>
    </source>
</evidence>
<feature type="transmembrane region" description="Helical" evidence="6">
    <location>
        <begin position="107"/>
        <end position="129"/>
    </location>
</feature>
<dbReference type="InterPro" id="IPR002549">
    <property type="entry name" value="AI-2E-like"/>
</dbReference>
<evidence type="ECO:0000256" key="5">
    <source>
        <dbReference type="ARBA" id="ARBA00023136"/>
    </source>
</evidence>
<dbReference type="GO" id="GO:0016020">
    <property type="term" value="C:membrane"/>
    <property type="evidence" value="ECO:0007669"/>
    <property type="project" value="UniProtKB-SubCell"/>
</dbReference>
<evidence type="ECO:0000256" key="4">
    <source>
        <dbReference type="ARBA" id="ARBA00022989"/>
    </source>
</evidence>
<feature type="transmembrane region" description="Helical" evidence="6">
    <location>
        <begin position="135"/>
        <end position="154"/>
    </location>
</feature>
<evidence type="ECO:0000256" key="1">
    <source>
        <dbReference type="ARBA" id="ARBA00004141"/>
    </source>
</evidence>
<accession>A0A2G8KPN6</accession>
<comment type="caution">
    <text evidence="7">The sequence shown here is derived from an EMBL/GenBank/DDBJ whole genome shotgun (WGS) entry which is preliminary data.</text>
</comment>
<dbReference type="Proteomes" id="UP000230750">
    <property type="component" value="Unassembled WGS sequence"/>
</dbReference>
<protein>
    <submittedName>
        <fullName evidence="7">Putative transmembrane protein</fullName>
    </submittedName>
</protein>
<sequence length="379" mass="42307">MDDVLEDAFMYGRDWIKGQIHTMIGGTDEEKEEVEEQVLQMLDQLYLQFVAKAKEEPETDDKISLREGVPDVSMGDVMSKLGTVDYSNFVAVLQENLETIQSVLESVWSIVMSNVSIITTLLGSASSVLLSGGTAILNFLLASIVFMTTLFYLLSYSRDQYLPMCWVSSLIPANAVRARTSTVKPLRTPSGSSLGDIIKSVDESLDVFGASIKMSSFYGLYTWLTHTVFGLQVVYLPAALAAIFGAVPFLGTYWAVIPGVVELLVLGDRGWAVALFVCQLLPMFLVDAAIYADIKSGGHPYITALSYRWGYVLLWNRGSLDWTDGALSLVSHLQHYHCPRIREGGCVRRRHPRREIQRKTCSLRIKYLMWNKACLTTKL</sequence>
<reference evidence="7 8" key="1">
    <citation type="journal article" date="2017" name="PLoS Biol.">
        <title>The sea cucumber genome provides insights into morphological evolution and visceral regeneration.</title>
        <authorList>
            <person name="Zhang X."/>
            <person name="Sun L."/>
            <person name="Yuan J."/>
            <person name="Sun Y."/>
            <person name="Gao Y."/>
            <person name="Zhang L."/>
            <person name="Li S."/>
            <person name="Dai H."/>
            <person name="Hamel J.F."/>
            <person name="Liu C."/>
            <person name="Yu Y."/>
            <person name="Liu S."/>
            <person name="Lin W."/>
            <person name="Guo K."/>
            <person name="Jin S."/>
            <person name="Xu P."/>
            <person name="Storey K.B."/>
            <person name="Huan P."/>
            <person name="Zhang T."/>
            <person name="Zhou Y."/>
            <person name="Zhang J."/>
            <person name="Lin C."/>
            <person name="Li X."/>
            <person name="Xing L."/>
            <person name="Huo D."/>
            <person name="Sun M."/>
            <person name="Wang L."/>
            <person name="Mercier A."/>
            <person name="Li F."/>
            <person name="Yang H."/>
            <person name="Xiang J."/>
        </authorList>
    </citation>
    <scope>NUCLEOTIDE SEQUENCE [LARGE SCALE GENOMIC DNA]</scope>
    <source>
        <strain evidence="7">Shaxun</strain>
        <tissue evidence="7">Muscle</tissue>
    </source>
</reference>
<organism evidence="7 8">
    <name type="scientific">Stichopus japonicus</name>
    <name type="common">Sea cucumber</name>
    <dbReference type="NCBI Taxonomy" id="307972"/>
    <lineage>
        <taxon>Eukaryota</taxon>
        <taxon>Metazoa</taxon>
        <taxon>Echinodermata</taxon>
        <taxon>Eleutherozoa</taxon>
        <taxon>Echinozoa</taxon>
        <taxon>Holothuroidea</taxon>
        <taxon>Aspidochirotacea</taxon>
        <taxon>Aspidochirotida</taxon>
        <taxon>Stichopodidae</taxon>
        <taxon>Apostichopus</taxon>
    </lineage>
</organism>
<dbReference type="PANTHER" id="PTHR21716:SF4">
    <property type="entry name" value="TRANSMEMBRANE PROTEIN 245"/>
    <property type="match status" value="1"/>
</dbReference>